<dbReference type="FunCoup" id="D7FPY1">
    <property type="interactions" value="643"/>
</dbReference>
<evidence type="ECO:0000256" key="12">
    <source>
        <dbReference type="SAM" id="MobiDB-lite"/>
    </source>
</evidence>
<dbReference type="SMART" id="SM01286">
    <property type="entry name" value="SPT16"/>
    <property type="match status" value="1"/>
</dbReference>
<evidence type="ECO:0000256" key="9">
    <source>
        <dbReference type="ARBA" id="ARBA00023242"/>
    </source>
</evidence>
<comment type="function">
    <text evidence="10">Component of the FACT complex, a general chromatin factor that acts to reorganize nucleosomes. The FACT complex is involved in multiple processes that require DNA as a template such as mRNA elongation, DNA replication and DNA repair. During transcription elongation the FACT complex acts as a histone chaperone that both destabilizes and restores nucleosomal structure. It facilitates the passage of RNA polymerase II and transcription by promoting the dissociation of one histone H2A-H2B dimer from the nucleosome, then subsequently promotes the reestablishment of the nucleosome following the passage of RNA polymerase II.</text>
</comment>
<keyword evidence="3 10" id="KW-0235">DNA replication</keyword>
<name>D7FPY1_ECTSI</name>
<evidence type="ECO:0000259" key="14">
    <source>
        <dbReference type="SMART" id="SM01286"/>
    </source>
</evidence>
<sequence>MADSLNSERFLVRLKRLHTQWNKAASLPMWGGASALCIMSGAQNEDDTYKKSIALQLHLMAWELPDTVMILAKDGTLYVLGTPKKCAFLEKASEEAKDGMKVVLLPRNKADANAENHKKLVQAVKRGASGGGPVIMGSLLKESFEGPMCSGWIAAAQAAGIESVEVSSALGLLLSVKDATEVEMVKRAAILTNKVLKYGFIKKMQEVIEEEETTTHEKLAQEVQDIIEDPSKIKLNVARDLVESCYFPIVQSGGHYQLKASAQSDESNLSYDVILCSMGARYKSYCANVSRSFFINPPKKVQNTYRTLLSLYHKCLDNLRPGEPVKGVVEKAHRYLQDKSPHLEKSITKTLGFSLGLDYRESAMVISAKNSTKMKDGMVFNLSVGLQDVPLSTADKKGGSSYQMETFSVIIADTVVVRETGAEVLTKQSKEWKDICYNLKGDDGGSDENEDDDDDDEDGEDGEGGGRRKKKGDGGDGGDDGRLPGRAKERAAALERRARGEDGSGDEGGEEVDELAAYKDPADYPRRVQPNQLFVDMEKEVVFAPINGQPVPLSIHTIKNVTQPDPDNHCHYLRINFFTSGASLGKEASRTMAKDPATFVKELIYRSLERQNLDKVYRQIQELRKRLRTREQKAVEEADLVTQAKLIRSKDQRVPRLQDLTMRPTLAGKTVGSLEAHSNGLRFTSQKHAPLDFLYANIKHAFYQPCNGVIDTKVILHFSLKHPIMVGKKAHKEIQVSTEAIDATVNLDGVKRSNYDPDEMMEEQRERGMRKRRNNAFKDFASKVTKAASRDGQSLEFDIPFDQLGFGGKPFKEARTNTLMGFIQPTTYALINVTDFPFFVVPLNEIEHVHFERVFSSSKTCDMKIIMKENMLENGGEPKTIDMIDQNKYLNKIMQWLEECEITYTQTAKPWNWKAMMADIRGDNRFYLDTYEDGERKPAGWARLREEDSEDEDEENDGESDFTADSSEEESSDDDDSDDSEDEESEDDSDEEGDDDLEEEGLDWDELEKRARRDDTNKRDWEGDQPAPKPAAKRRRR</sequence>
<feature type="compositionally biased region" description="Basic and acidic residues" evidence="12">
    <location>
        <begin position="479"/>
        <end position="502"/>
    </location>
</feature>
<feature type="compositionally biased region" description="Acidic residues" evidence="12">
    <location>
        <begin position="444"/>
        <end position="463"/>
    </location>
</feature>
<dbReference type="Pfam" id="PF21091">
    <property type="entry name" value="SPT16_C"/>
    <property type="match status" value="1"/>
</dbReference>
<gene>
    <name evidence="16" type="ORF">Esi_0002_0036</name>
</gene>
<dbReference type="Pfam" id="PF14826">
    <property type="entry name" value="FACT-Spt16_Nlob"/>
    <property type="match status" value="1"/>
</dbReference>
<dbReference type="GO" id="GO:0031491">
    <property type="term" value="F:nucleosome binding"/>
    <property type="evidence" value="ECO:0007669"/>
    <property type="project" value="TreeGrafter"/>
</dbReference>
<evidence type="ECO:0000259" key="15">
    <source>
        <dbReference type="SMART" id="SM01287"/>
    </source>
</evidence>
<dbReference type="Gene3D" id="3.90.230.10">
    <property type="entry name" value="Creatinase/methionine aminopeptidase superfamily"/>
    <property type="match status" value="1"/>
</dbReference>
<dbReference type="Pfam" id="PF24824">
    <property type="entry name" value="PH_SPT16"/>
    <property type="match status" value="1"/>
</dbReference>
<accession>D7FPY1</accession>
<dbReference type="FunFam" id="2.30.29.210:FF:000001">
    <property type="entry name" value="FACT complex subunit spt16"/>
    <property type="match status" value="1"/>
</dbReference>
<reference evidence="16 17" key="1">
    <citation type="journal article" date="2010" name="Nature">
        <title>The Ectocarpus genome and the independent evolution of multicellularity in brown algae.</title>
        <authorList>
            <person name="Cock J.M."/>
            <person name="Sterck L."/>
            <person name="Rouze P."/>
            <person name="Scornet D."/>
            <person name="Allen A.E."/>
            <person name="Amoutzias G."/>
            <person name="Anthouard V."/>
            <person name="Artiguenave F."/>
            <person name="Aury J.M."/>
            <person name="Badger J.H."/>
            <person name="Beszteri B."/>
            <person name="Billiau K."/>
            <person name="Bonnet E."/>
            <person name="Bothwell J.H."/>
            <person name="Bowler C."/>
            <person name="Boyen C."/>
            <person name="Brownlee C."/>
            <person name="Carrano C.J."/>
            <person name="Charrier B."/>
            <person name="Cho G.Y."/>
            <person name="Coelho S.M."/>
            <person name="Collen J."/>
            <person name="Corre E."/>
            <person name="Da Silva C."/>
            <person name="Delage L."/>
            <person name="Delaroque N."/>
            <person name="Dittami S.M."/>
            <person name="Doulbeau S."/>
            <person name="Elias M."/>
            <person name="Farnham G."/>
            <person name="Gachon C.M."/>
            <person name="Gschloessl B."/>
            <person name="Heesch S."/>
            <person name="Jabbari K."/>
            <person name="Jubin C."/>
            <person name="Kawai H."/>
            <person name="Kimura K."/>
            <person name="Kloareg B."/>
            <person name="Kupper F.C."/>
            <person name="Lang D."/>
            <person name="Le Bail A."/>
            <person name="Leblanc C."/>
            <person name="Lerouge P."/>
            <person name="Lohr M."/>
            <person name="Lopez P.J."/>
            <person name="Martens C."/>
            <person name="Maumus F."/>
            <person name="Michel G."/>
            <person name="Miranda-Saavedra D."/>
            <person name="Morales J."/>
            <person name="Moreau H."/>
            <person name="Motomura T."/>
            <person name="Nagasato C."/>
            <person name="Napoli C.A."/>
            <person name="Nelson D.R."/>
            <person name="Nyvall-Collen P."/>
            <person name="Peters A.F."/>
            <person name="Pommier C."/>
            <person name="Potin P."/>
            <person name="Poulain J."/>
            <person name="Quesneville H."/>
            <person name="Read B."/>
            <person name="Rensing S.A."/>
            <person name="Ritter A."/>
            <person name="Rousvoal S."/>
            <person name="Samanta M."/>
            <person name="Samson G."/>
            <person name="Schroeder D.C."/>
            <person name="Segurens B."/>
            <person name="Strittmatter M."/>
            <person name="Tonon T."/>
            <person name="Tregear J.W."/>
            <person name="Valentin K."/>
            <person name="von Dassow P."/>
            <person name="Yamagishi T."/>
            <person name="Van de Peer Y."/>
            <person name="Wincker P."/>
        </authorList>
    </citation>
    <scope>NUCLEOTIDE SEQUENCE [LARGE SCALE GENOMIC DNA]</scope>
    <source>
        <strain evidence="17">Ec32 / CCAP1310/4</strain>
    </source>
</reference>
<dbReference type="Proteomes" id="UP000002630">
    <property type="component" value="Linkage Group LG02"/>
</dbReference>
<evidence type="ECO:0000256" key="10">
    <source>
        <dbReference type="RuleBase" id="RU367052"/>
    </source>
</evidence>
<dbReference type="Gene3D" id="2.30.29.30">
    <property type="entry name" value="Pleckstrin-homology domain (PH domain)/Phosphotyrosine-binding domain (PTB)"/>
    <property type="match status" value="1"/>
</dbReference>
<keyword evidence="7 10" id="KW-0804">Transcription</keyword>
<dbReference type="GO" id="GO:0035101">
    <property type="term" value="C:FACT complex"/>
    <property type="evidence" value="ECO:0007669"/>
    <property type="project" value="UniProtKB-UniRule"/>
</dbReference>
<keyword evidence="8 10" id="KW-0234">DNA repair</keyword>
<feature type="compositionally biased region" description="Acidic residues" evidence="12">
    <location>
        <begin position="947"/>
        <end position="1006"/>
    </location>
</feature>
<dbReference type="GO" id="GO:0006281">
    <property type="term" value="P:DNA repair"/>
    <property type="evidence" value="ECO:0007669"/>
    <property type="project" value="UniProtKB-UniRule"/>
</dbReference>
<dbReference type="GO" id="GO:0006260">
    <property type="term" value="P:DNA replication"/>
    <property type="evidence" value="ECO:0007669"/>
    <property type="project" value="UniProtKB-KW"/>
</dbReference>
<evidence type="ECO:0000256" key="11">
    <source>
        <dbReference type="SAM" id="Coils"/>
    </source>
</evidence>
<dbReference type="STRING" id="2880.D7FPY1"/>
<comment type="similarity">
    <text evidence="1 10">Belongs to the peptidase M24 family. SPT16 subfamily.</text>
</comment>
<protein>
    <recommendedName>
        <fullName evidence="10">FACT complex subunit</fullName>
    </recommendedName>
</protein>
<dbReference type="InterPro" id="IPR048969">
    <property type="entry name" value="FACT_SPT16_C"/>
</dbReference>
<dbReference type="InterPro" id="IPR000994">
    <property type="entry name" value="Pept_M24"/>
</dbReference>
<dbReference type="PANTHER" id="PTHR13980">
    <property type="entry name" value="CDC68 RELATED"/>
    <property type="match status" value="1"/>
</dbReference>
<dbReference type="Gene3D" id="2.30.29.150">
    <property type="match status" value="1"/>
</dbReference>
<dbReference type="EMBL" id="FN648375">
    <property type="protein sequence ID" value="CBJ48313.1"/>
    <property type="molecule type" value="Genomic_DNA"/>
</dbReference>
<dbReference type="eggNOG" id="KOG1189">
    <property type="taxonomic scope" value="Eukaryota"/>
</dbReference>
<dbReference type="InterPro" id="IPR036005">
    <property type="entry name" value="Creatinase/aminopeptidase-like"/>
</dbReference>
<dbReference type="InterPro" id="IPR013719">
    <property type="entry name" value="RTT106/SPT16-like_middle_dom"/>
</dbReference>
<feature type="domain" description="FACT complex subunit SPT16 N-terminal lobe" evidence="13">
    <location>
        <begin position="5"/>
        <end position="170"/>
    </location>
</feature>
<keyword evidence="4 10" id="KW-0227">DNA damage</keyword>
<dbReference type="PANTHER" id="PTHR13980:SF15">
    <property type="entry name" value="FACT COMPLEX SUBUNIT SPT16"/>
    <property type="match status" value="1"/>
</dbReference>
<dbReference type="Pfam" id="PF08644">
    <property type="entry name" value="SPT16"/>
    <property type="match status" value="1"/>
</dbReference>
<evidence type="ECO:0000256" key="5">
    <source>
        <dbReference type="ARBA" id="ARBA00023015"/>
    </source>
</evidence>
<comment type="subcellular location">
    <subcellularLocation>
        <location evidence="10">Nucleus</location>
    </subcellularLocation>
    <subcellularLocation>
        <location evidence="10">Chromosome</location>
    </subcellularLocation>
</comment>
<evidence type="ECO:0000313" key="16">
    <source>
        <dbReference type="EMBL" id="CBJ48313.1"/>
    </source>
</evidence>
<organism evidence="16 17">
    <name type="scientific">Ectocarpus siliculosus</name>
    <name type="common">Brown alga</name>
    <name type="synonym">Conferva siliculosa</name>
    <dbReference type="NCBI Taxonomy" id="2880"/>
    <lineage>
        <taxon>Eukaryota</taxon>
        <taxon>Sar</taxon>
        <taxon>Stramenopiles</taxon>
        <taxon>Ochrophyta</taxon>
        <taxon>PX clade</taxon>
        <taxon>Phaeophyceae</taxon>
        <taxon>Ectocarpales</taxon>
        <taxon>Ectocarpaceae</taxon>
        <taxon>Ectocarpus</taxon>
    </lineage>
</organism>
<comment type="subunit">
    <text evidence="10">Component of the FACT complex.</text>
</comment>
<dbReference type="OrthoDB" id="10251642at2759"/>
<dbReference type="SMART" id="SM01287">
    <property type="entry name" value="Rtt106"/>
    <property type="match status" value="1"/>
</dbReference>
<keyword evidence="6 11" id="KW-0175">Coiled coil</keyword>
<feature type="region of interest" description="Disordered" evidence="12">
    <location>
        <begin position="939"/>
        <end position="1037"/>
    </location>
</feature>
<dbReference type="EMBL" id="FN649727">
    <property type="protein sequence ID" value="CBJ48313.1"/>
    <property type="molecule type" value="Genomic_DNA"/>
</dbReference>
<evidence type="ECO:0000256" key="4">
    <source>
        <dbReference type="ARBA" id="ARBA00022763"/>
    </source>
</evidence>
<feature type="domain" description="FACT complex subunit SPT16 middle" evidence="14">
    <location>
        <begin position="533"/>
        <end position="683"/>
    </location>
</feature>
<dbReference type="SUPFAM" id="SSF55920">
    <property type="entry name" value="Creatinase/aminopeptidase"/>
    <property type="match status" value="1"/>
</dbReference>
<feature type="region of interest" description="Disordered" evidence="12">
    <location>
        <begin position="439"/>
        <end position="511"/>
    </location>
</feature>
<dbReference type="InterPro" id="IPR011993">
    <property type="entry name" value="PH-like_dom_sf"/>
</dbReference>
<evidence type="ECO:0000256" key="7">
    <source>
        <dbReference type="ARBA" id="ARBA00023163"/>
    </source>
</evidence>
<evidence type="ECO:0000256" key="8">
    <source>
        <dbReference type="ARBA" id="ARBA00023204"/>
    </source>
</evidence>
<dbReference type="InterPro" id="IPR040258">
    <property type="entry name" value="Spt16"/>
</dbReference>
<dbReference type="Gene3D" id="2.30.29.210">
    <property type="entry name" value="FACT complex subunit Spt16p/Cdc68p"/>
    <property type="match status" value="1"/>
</dbReference>
<dbReference type="InterPro" id="IPR029148">
    <property type="entry name" value="FACT-SPT16_Nlobe"/>
</dbReference>
<evidence type="ECO:0000256" key="1">
    <source>
        <dbReference type="ARBA" id="ARBA00010779"/>
    </source>
</evidence>
<keyword evidence="5 10" id="KW-0805">Transcription regulation</keyword>
<evidence type="ECO:0000313" key="17">
    <source>
        <dbReference type="Proteomes" id="UP000002630"/>
    </source>
</evidence>
<dbReference type="Pfam" id="PF00557">
    <property type="entry name" value="Peptidase_M24"/>
    <property type="match status" value="1"/>
</dbReference>
<dbReference type="InterPro" id="IPR056595">
    <property type="entry name" value="Fact-SPT16_PH"/>
</dbReference>
<feature type="domain" description="Histone chaperone RTT106/FACT complex subunit SPT16-like middle" evidence="15">
    <location>
        <begin position="812"/>
        <end position="907"/>
    </location>
</feature>
<dbReference type="AlphaFoldDB" id="D7FPY1"/>
<evidence type="ECO:0000256" key="3">
    <source>
        <dbReference type="ARBA" id="ARBA00022705"/>
    </source>
</evidence>
<evidence type="ECO:0000259" key="13">
    <source>
        <dbReference type="SMART" id="SM01285"/>
    </source>
</evidence>
<dbReference type="InParanoid" id="D7FPY1"/>
<feature type="compositionally biased region" description="Basic and acidic residues" evidence="12">
    <location>
        <begin position="1007"/>
        <end position="1022"/>
    </location>
</feature>
<dbReference type="GO" id="GO:0006368">
    <property type="term" value="P:transcription elongation by RNA polymerase II"/>
    <property type="evidence" value="ECO:0007669"/>
    <property type="project" value="TreeGrafter"/>
</dbReference>
<keyword evidence="9 10" id="KW-0539">Nucleus</keyword>
<keyword evidence="17" id="KW-1185">Reference proteome</keyword>
<dbReference type="Gene3D" id="3.40.350.10">
    <property type="entry name" value="Creatinase/prolidase N-terminal domain"/>
    <property type="match status" value="1"/>
</dbReference>
<dbReference type="OMA" id="YHINTIP"/>
<evidence type="ECO:0000256" key="6">
    <source>
        <dbReference type="ARBA" id="ARBA00023054"/>
    </source>
</evidence>
<feature type="coiled-coil region" evidence="11">
    <location>
        <begin position="606"/>
        <end position="637"/>
    </location>
</feature>
<keyword evidence="2 10" id="KW-0158">Chromosome</keyword>
<dbReference type="InterPro" id="IPR013953">
    <property type="entry name" value="FACT_SPT16_M"/>
</dbReference>
<proteinExistence type="inferred from homology"/>
<dbReference type="Pfam" id="PF08512">
    <property type="entry name" value="Rttp106-like_middle"/>
    <property type="match status" value="1"/>
</dbReference>
<dbReference type="InterPro" id="IPR029149">
    <property type="entry name" value="Creatin/AminoP/Spt16_N"/>
</dbReference>
<evidence type="ECO:0000256" key="2">
    <source>
        <dbReference type="ARBA" id="ARBA00022454"/>
    </source>
</evidence>
<dbReference type="SMART" id="SM01285">
    <property type="entry name" value="FACT-Spt16_Nlob"/>
    <property type="match status" value="1"/>
</dbReference>
<dbReference type="FunFam" id="3.90.230.10:FF:000005">
    <property type="entry name" value="FACT complex subunit spt16"/>
    <property type="match status" value="1"/>
</dbReference>